<accession>A0A9P5RX52</accession>
<evidence type="ECO:0000313" key="2">
    <source>
        <dbReference type="Proteomes" id="UP000748756"/>
    </source>
</evidence>
<proteinExistence type="predicted"/>
<keyword evidence="2" id="KW-1185">Reference proteome</keyword>
<protein>
    <submittedName>
        <fullName evidence="1">Uncharacterized protein</fullName>
    </submittedName>
</protein>
<reference evidence="1" key="1">
    <citation type="journal article" date="2020" name="Fungal Divers.">
        <title>Resolving the Mortierellaceae phylogeny through synthesis of multi-gene phylogenetics and phylogenomics.</title>
        <authorList>
            <person name="Vandepol N."/>
            <person name="Liber J."/>
            <person name="Desiro A."/>
            <person name="Na H."/>
            <person name="Kennedy M."/>
            <person name="Barry K."/>
            <person name="Grigoriev I.V."/>
            <person name="Miller A.N."/>
            <person name="O'Donnell K."/>
            <person name="Stajich J.E."/>
            <person name="Bonito G."/>
        </authorList>
    </citation>
    <scope>NUCLEOTIDE SEQUENCE</scope>
    <source>
        <strain evidence="1">NRRL 6426</strain>
    </source>
</reference>
<comment type="caution">
    <text evidence="1">The sequence shown here is derived from an EMBL/GenBank/DDBJ whole genome shotgun (WGS) entry which is preliminary data.</text>
</comment>
<dbReference type="EMBL" id="JAAAUQ010000476">
    <property type="protein sequence ID" value="KAF9149893.1"/>
    <property type="molecule type" value="Genomic_DNA"/>
</dbReference>
<gene>
    <name evidence="1" type="ORF">BG015_008284</name>
</gene>
<evidence type="ECO:0000313" key="1">
    <source>
        <dbReference type="EMBL" id="KAF9149893.1"/>
    </source>
</evidence>
<organism evidence="1 2">
    <name type="scientific">Linnemannia schmuckeri</name>
    <dbReference type="NCBI Taxonomy" id="64567"/>
    <lineage>
        <taxon>Eukaryota</taxon>
        <taxon>Fungi</taxon>
        <taxon>Fungi incertae sedis</taxon>
        <taxon>Mucoromycota</taxon>
        <taxon>Mortierellomycotina</taxon>
        <taxon>Mortierellomycetes</taxon>
        <taxon>Mortierellales</taxon>
        <taxon>Mortierellaceae</taxon>
        <taxon>Linnemannia</taxon>
    </lineage>
</organism>
<dbReference type="Proteomes" id="UP000748756">
    <property type="component" value="Unassembled WGS sequence"/>
</dbReference>
<sequence length="150" mass="17035">MDIVCIDDDGKELMSGNDNFGKAISMTLVTPYQRWQPIRTWDWELPMLATLQLDSEFAYTFQFRMLVGTPNFVSLSVDIGSRSSDLHKRIIRVADLLLKPGSRTRPPLLPLPLTDENEGVEYIHAPALKHPHSSDPGPLTVKPWRYYAPV</sequence>
<dbReference type="AlphaFoldDB" id="A0A9P5RX52"/>
<name>A0A9P5RX52_9FUNG</name>
<dbReference type="OrthoDB" id="2446866at2759"/>